<proteinExistence type="predicted"/>
<keyword evidence="2" id="KW-0479">Metal-binding</keyword>
<dbReference type="PANTHER" id="PTHR42909:SF1">
    <property type="entry name" value="CARBOHYDRATE KINASE PFKB DOMAIN-CONTAINING PROTEIN"/>
    <property type="match status" value="1"/>
</dbReference>
<dbReference type="InterPro" id="IPR002173">
    <property type="entry name" value="Carboh/pur_kinase_PfkB_CS"/>
</dbReference>
<dbReference type="EMBL" id="HBGA01111472">
    <property type="protein sequence ID" value="CAD9030350.1"/>
    <property type="molecule type" value="Transcribed_RNA"/>
</dbReference>
<sequence>MHLRSHSWPPALTQVPLHIQMGAIVEHLRQLSPLGEQAVRGIWIEASQRTAVFNSLHGPDGDLVIAIADMDILCSHPSLTWCTRFHDEIANAKIVFVDGNLNADSLRFVCTTAHQGGARILFEPVSLAKCLSPIHAQVLELLDIITPNELELARMCHVLQETRSQSTEALNTTGIQAQCRALLGAGVRIVVVTRGAKGVLAAISAADPHAKPHGAALQSIPGVVILPQPTSVEHDGVVYVEVPAIPLSETELVNTLGAGDAFAAGLIYGMSRGLLLPGALQCGIYAAWHSVRTESTVSKVIKGFL</sequence>
<dbReference type="PROSITE" id="PS00584">
    <property type="entry name" value="PFKB_KINASES_2"/>
    <property type="match status" value="1"/>
</dbReference>
<feature type="domain" description="Carbohydrate kinase PfkB" evidence="4">
    <location>
        <begin position="239"/>
        <end position="298"/>
    </location>
</feature>
<dbReference type="GO" id="GO:0046872">
    <property type="term" value="F:metal ion binding"/>
    <property type="evidence" value="ECO:0007669"/>
    <property type="project" value="UniProtKB-KW"/>
</dbReference>
<evidence type="ECO:0000256" key="1">
    <source>
        <dbReference type="ARBA" id="ARBA00022679"/>
    </source>
</evidence>
<dbReference type="GO" id="GO:0016301">
    <property type="term" value="F:kinase activity"/>
    <property type="evidence" value="ECO:0007669"/>
    <property type="project" value="UniProtKB-KW"/>
</dbReference>
<dbReference type="GO" id="GO:0016798">
    <property type="term" value="F:hydrolase activity, acting on glycosyl bonds"/>
    <property type="evidence" value="ECO:0007669"/>
    <property type="project" value="TreeGrafter"/>
</dbReference>
<organism evidence="5">
    <name type="scientific">Eutreptiella gymnastica</name>
    <dbReference type="NCBI Taxonomy" id="73025"/>
    <lineage>
        <taxon>Eukaryota</taxon>
        <taxon>Discoba</taxon>
        <taxon>Euglenozoa</taxon>
        <taxon>Euglenida</taxon>
        <taxon>Spirocuta</taxon>
        <taxon>Euglenophyceae</taxon>
        <taxon>Eutreptiales</taxon>
        <taxon>Eutreptiaceae</taxon>
        <taxon>Eutreptiella</taxon>
    </lineage>
</organism>
<dbReference type="InterPro" id="IPR029056">
    <property type="entry name" value="Ribokinase-like"/>
</dbReference>
<dbReference type="GO" id="GO:0005737">
    <property type="term" value="C:cytoplasm"/>
    <property type="evidence" value="ECO:0007669"/>
    <property type="project" value="TreeGrafter"/>
</dbReference>
<keyword evidence="3" id="KW-0418">Kinase</keyword>
<gene>
    <name evidence="5" type="ORF">EGYM00392_LOCUS41489</name>
</gene>
<evidence type="ECO:0000256" key="2">
    <source>
        <dbReference type="ARBA" id="ARBA00022723"/>
    </source>
</evidence>
<dbReference type="Pfam" id="PF00294">
    <property type="entry name" value="PfkB"/>
    <property type="match status" value="2"/>
</dbReference>
<dbReference type="InterPro" id="IPR011611">
    <property type="entry name" value="PfkB_dom"/>
</dbReference>
<keyword evidence="1" id="KW-0808">Transferase</keyword>
<evidence type="ECO:0000259" key="4">
    <source>
        <dbReference type="Pfam" id="PF00294"/>
    </source>
</evidence>
<dbReference type="Gene3D" id="3.40.1190.20">
    <property type="match status" value="1"/>
</dbReference>
<name>A0A7S1J260_9EUGL</name>
<accession>A0A7S1J260</accession>
<dbReference type="SUPFAM" id="SSF53613">
    <property type="entry name" value="Ribokinase-like"/>
    <property type="match status" value="1"/>
</dbReference>
<protein>
    <recommendedName>
        <fullName evidence="4">Carbohydrate kinase PfkB domain-containing protein</fullName>
    </recommendedName>
</protein>
<dbReference type="AlphaFoldDB" id="A0A7S1J260"/>
<dbReference type="PANTHER" id="PTHR42909">
    <property type="entry name" value="ZGC:136858"/>
    <property type="match status" value="1"/>
</dbReference>
<evidence type="ECO:0000256" key="3">
    <source>
        <dbReference type="ARBA" id="ARBA00022777"/>
    </source>
</evidence>
<evidence type="ECO:0000313" key="5">
    <source>
        <dbReference type="EMBL" id="CAD9030350.1"/>
    </source>
</evidence>
<feature type="domain" description="Carbohydrate kinase PfkB" evidence="4">
    <location>
        <begin position="60"/>
        <end position="203"/>
    </location>
</feature>
<reference evidence="5" key="1">
    <citation type="submission" date="2021-01" db="EMBL/GenBank/DDBJ databases">
        <authorList>
            <person name="Corre E."/>
            <person name="Pelletier E."/>
            <person name="Niang G."/>
            <person name="Scheremetjew M."/>
            <person name="Finn R."/>
            <person name="Kale V."/>
            <person name="Holt S."/>
            <person name="Cochrane G."/>
            <person name="Meng A."/>
            <person name="Brown T."/>
            <person name="Cohen L."/>
        </authorList>
    </citation>
    <scope>NUCLEOTIDE SEQUENCE</scope>
    <source>
        <strain evidence="5">NIES-381</strain>
    </source>
</reference>
<dbReference type="GO" id="GO:0004730">
    <property type="term" value="F:pseudouridylate synthase activity"/>
    <property type="evidence" value="ECO:0007669"/>
    <property type="project" value="TreeGrafter"/>
</dbReference>